<evidence type="ECO:0000256" key="1">
    <source>
        <dbReference type="ARBA" id="ARBA00022692"/>
    </source>
</evidence>
<dbReference type="InterPro" id="IPR020846">
    <property type="entry name" value="MFS_dom"/>
</dbReference>
<sequence length="414" mass="43697">MRLATLAGEYWQNIRQFTPAARSALVIFGALGVAYGVFTTLFTVYLLAIGFDERFIGVLTAVGTLSGALASLPAGIIYDRYGPRLVLLLGLTMTALGVAVECLLTQASLLLIGGALAAVGVSLLLIAQAPLLAAVSSEQERTHLYSAAAALGILASVIGNAYAGFLPDVLVRWQEDAALRYRLTLLTGCLPAIAAFWFVPRLKLSAGVGERPRIRVRECLDHSAVRRLIFTGVLLAAGGGLVLPFLNVFFVSEYGVGSREVAVVRTVGIVATAAGALAAPLLATRFGLVLGIVIGRASSAPWLLAAGLAPTWWLAAAAYALRTFCVYCSDPLHTDYSMRIVPASLRATVNSLTFLSWNVSLAAAGWAGGQVASVWGYPSLFSWGTALTLVAAVTFWLVFRSYSMPSFSTASDSR</sequence>
<reference evidence="5" key="1">
    <citation type="journal article" date="2020" name="mSystems">
        <title>Genome- and Community-Level Interaction Insights into Carbon Utilization and Element Cycling Functions of Hydrothermarchaeota in Hydrothermal Sediment.</title>
        <authorList>
            <person name="Zhou Z."/>
            <person name="Liu Y."/>
            <person name="Xu W."/>
            <person name="Pan J."/>
            <person name="Luo Z.H."/>
            <person name="Li M."/>
        </authorList>
    </citation>
    <scope>NUCLEOTIDE SEQUENCE [LARGE SCALE GENOMIC DNA]</scope>
    <source>
        <strain evidence="5">SpSt-222</strain>
    </source>
</reference>
<comment type="caution">
    <text evidence="5">The sequence shown here is derived from an EMBL/GenBank/DDBJ whole genome shotgun (WGS) entry which is preliminary data.</text>
</comment>
<accession>A0A7C1JWZ2</accession>
<dbReference type="EMBL" id="DSJL01000010">
    <property type="protein sequence ID" value="HEF64990.1"/>
    <property type="molecule type" value="Genomic_DNA"/>
</dbReference>
<dbReference type="Gene3D" id="1.20.1250.20">
    <property type="entry name" value="MFS general substrate transporter like domains"/>
    <property type="match status" value="1"/>
</dbReference>
<keyword evidence="3" id="KW-0472">Membrane</keyword>
<dbReference type="Pfam" id="PF07690">
    <property type="entry name" value="MFS_1"/>
    <property type="match status" value="1"/>
</dbReference>
<gene>
    <name evidence="5" type="ORF">ENP47_05265</name>
</gene>
<keyword evidence="1" id="KW-0812">Transmembrane</keyword>
<name>A0A7C1JWZ2_THERO</name>
<dbReference type="GO" id="GO:0022857">
    <property type="term" value="F:transmembrane transporter activity"/>
    <property type="evidence" value="ECO:0007669"/>
    <property type="project" value="InterPro"/>
</dbReference>
<evidence type="ECO:0000259" key="4">
    <source>
        <dbReference type="PROSITE" id="PS50850"/>
    </source>
</evidence>
<dbReference type="InterPro" id="IPR011701">
    <property type="entry name" value="MFS"/>
</dbReference>
<dbReference type="PROSITE" id="PS50850">
    <property type="entry name" value="MFS"/>
    <property type="match status" value="1"/>
</dbReference>
<dbReference type="AlphaFoldDB" id="A0A7C1JWZ2"/>
<feature type="domain" description="Major facilitator superfamily (MFS) profile" evidence="4">
    <location>
        <begin position="20"/>
        <end position="403"/>
    </location>
</feature>
<dbReference type="SUPFAM" id="SSF103473">
    <property type="entry name" value="MFS general substrate transporter"/>
    <property type="match status" value="1"/>
</dbReference>
<evidence type="ECO:0000313" key="5">
    <source>
        <dbReference type="EMBL" id="HEF64990.1"/>
    </source>
</evidence>
<dbReference type="PANTHER" id="PTHR23520">
    <property type="entry name" value="TRANSPORTER, PUTATIVE (AFU_ORTHOLOGUE AFUA_3G04000)-RELATED"/>
    <property type="match status" value="1"/>
</dbReference>
<dbReference type="InterPro" id="IPR036259">
    <property type="entry name" value="MFS_trans_sf"/>
</dbReference>
<protein>
    <submittedName>
        <fullName evidence="5">MFS transporter</fullName>
    </submittedName>
</protein>
<organism evidence="5">
    <name type="scientific">Thermomicrobium roseum</name>
    <dbReference type="NCBI Taxonomy" id="500"/>
    <lineage>
        <taxon>Bacteria</taxon>
        <taxon>Pseudomonadati</taxon>
        <taxon>Thermomicrobiota</taxon>
        <taxon>Thermomicrobia</taxon>
        <taxon>Thermomicrobiales</taxon>
        <taxon>Thermomicrobiaceae</taxon>
        <taxon>Thermomicrobium</taxon>
    </lineage>
</organism>
<proteinExistence type="predicted"/>
<dbReference type="PANTHER" id="PTHR23520:SF5">
    <property type="entry name" value="TRANSPORTER, PUTATIVE (AFU_ORTHOLOGUE AFUA_3G04000)-RELATED"/>
    <property type="match status" value="1"/>
</dbReference>
<evidence type="ECO:0000256" key="3">
    <source>
        <dbReference type="ARBA" id="ARBA00023136"/>
    </source>
</evidence>
<keyword evidence="2" id="KW-1133">Transmembrane helix</keyword>
<evidence type="ECO:0000256" key="2">
    <source>
        <dbReference type="ARBA" id="ARBA00022989"/>
    </source>
</evidence>